<dbReference type="Gene3D" id="3.40.190.10">
    <property type="entry name" value="Periplasmic binding protein-like II"/>
    <property type="match status" value="2"/>
</dbReference>
<evidence type="ECO:0000256" key="5">
    <source>
        <dbReference type="ARBA" id="ARBA00023163"/>
    </source>
</evidence>
<keyword evidence="5" id="KW-0804">Transcription</keyword>
<dbReference type="PANTHER" id="PTHR30346">
    <property type="entry name" value="TRANSCRIPTIONAL DUAL REGULATOR HCAR-RELATED"/>
    <property type="match status" value="1"/>
</dbReference>
<gene>
    <name evidence="7" type="ORF">AQZ52_13535</name>
</gene>
<dbReference type="PANTHER" id="PTHR30346:SF26">
    <property type="entry name" value="HYDROGEN PEROXIDE-INDUCIBLE GENES ACTIVATOR"/>
    <property type="match status" value="1"/>
</dbReference>
<dbReference type="RefSeq" id="WP_067911704.1">
    <property type="nucleotide sequence ID" value="NZ_KQ954245.1"/>
</dbReference>
<feature type="domain" description="HTH lysR-type" evidence="6">
    <location>
        <begin position="1"/>
        <end position="59"/>
    </location>
</feature>
<comment type="caution">
    <text evidence="7">The sequence shown here is derived from an EMBL/GenBank/DDBJ whole genome shotgun (WGS) entry which is preliminary data.</text>
</comment>
<dbReference type="GO" id="GO:0003677">
    <property type="term" value="F:DNA binding"/>
    <property type="evidence" value="ECO:0007669"/>
    <property type="project" value="UniProtKB-KW"/>
</dbReference>
<keyword evidence="4" id="KW-0010">Activator</keyword>
<dbReference type="FunFam" id="1.10.10.10:FF:000001">
    <property type="entry name" value="LysR family transcriptional regulator"/>
    <property type="match status" value="1"/>
</dbReference>
<dbReference type="Pfam" id="PF00126">
    <property type="entry name" value="HTH_1"/>
    <property type="match status" value="1"/>
</dbReference>
<comment type="similarity">
    <text evidence="1">Belongs to the LysR transcriptional regulatory family.</text>
</comment>
<dbReference type="EMBL" id="LLZS01000008">
    <property type="protein sequence ID" value="KUR70844.1"/>
    <property type="molecule type" value="Genomic_DNA"/>
</dbReference>
<evidence type="ECO:0000313" key="8">
    <source>
        <dbReference type="Proteomes" id="UP000058012"/>
    </source>
</evidence>
<dbReference type="CDD" id="cd08411">
    <property type="entry name" value="PBP2_OxyR"/>
    <property type="match status" value="1"/>
</dbReference>
<keyword evidence="2" id="KW-0805">Transcription regulation</keyword>
<dbReference type="InterPro" id="IPR036388">
    <property type="entry name" value="WH-like_DNA-bd_sf"/>
</dbReference>
<dbReference type="OrthoDB" id="9775392at2"/>
<dbReference type="Pfam" id="PF03466">
    <property type="entry name" value="LysR_substrate"/>
    <property type="match status" value="1"/>
</dbReference>
<dbReference type="InterPro" id="IPR005119">
    <property type="entry name" value="LysR_subst-bd"/>
</dbReference>
<keyword evidence="8" id="KW-1185">Reference proteome</keyword>
<evidence type="ECO:0000256" key="4">
    <source>
        <dbReference type="ARBA" id="ARBA00023159"/>
    </source>
</evidence>
<name>A0A117UU33_9SPHN</name>
<dbReference type="GO" id="GO:0032993">
    <property type="term" value="C:protein-DNA complex"/>
    <property type="evidence" value="ECO:0007669"/>
    <property type="project" value="TreeGrafter"/>
</dbReference>
<dbReference type="PROSITE" id="PS50931">
    <property type="entry name" value="HTH_LYSR"/>
    <property type="match status" value="1"/>
</dbReference>
<evidence type="ECO:0000313" key="7">
    <source>
        <dbReference type="EMBL" id="KUR70844.1"/>
    </source>
</evidence>
<dbReference type="Proteomes" id="UP000058012">
    <property type="component" value="Unassembled WGS sequence"/>
</dbReference>
<evidence type="ECO:0000256" key="2">
    <source>
        <dbReference type="ARBA" id="ARBA00023015"/>
    </source>
</evidence>
<keyword evidence="3" id="KW-0238">DNA-binding</keyword>
<evidence type="ECO:0000256" key="1">
    <source>
        <dbReference type="ARBA" id="ARBA00009437"/>
    </source>
</evidence>
<reference evidence="7 8" key="1">
    <citation type="submission" date="2015-10" db="EMBL/GenBank/DDBJ databases">
        <title>Draft genome sequence of Novosphingobium fuchskuhlense DSM 25065 isolated from a surface water sample of the southwest basin of Lake Grosse Fuchskuhle.</title>
        <authorList>
            <person name="Ruckert C."/>
            <person name="Winkler A."/>
            <person name="Glaeser J."/>
            <person name="Grossart H.-P."/>
            <person name="Kalinowski J."/>
            <person name="Glaeser S."/>
        </authorList>
    </citation>
    <scope>NUCLEOTIDE SEQUENCE [LARGE SCALE GENOMIC DNA]</scope>
    <source>
        <strain evidence="7 8">FNE08-7</strain>
    </source>
</reference>
<dbReference type="PRINTS" id="PR00039">
    <property type="entry name" value="HTHLYSR"/>
</dbReference>
<dbReference type="GO" id="GO:0003700">
    <property type="term" value="F:DNA-binding transcription factor activity"/>
    <property type="evidence" value="ECO:0007669"/>
    <property type="project" value="InterPro"/>
</dbReference>
<dbReference type="AlphaFoldDB" id="A0A117UU33"/>
<proteinExistence type="inferred from homology"/>
<dbReference type="Gene3D" id="1.10.10.10">
    <property type="entry name" value="Winged helix-like DNA-binding domain superfamily/Winged helix DNA-binding domain"/>
    <property type="match status" value="1"/>
</dbReference>
<evidence type="ECO:0000259" key="6">
    <source>
        <dbReference type="PROSITE" id="PS50931"/>
    </source>
</evidence>
<dbReference type="STRING" id="1117702.AQZ52_13535"/>
<protein>
    <submittedName>
        <fullName evidence="7">Hyaluronan synthase</fullName>
    </submittedName>
</protein>
<organism evidence="7 8">
    <name type="scientific">Novosphingobium fuchskuhlense</name>
    <dbReference type="NCBI Taxonomy" id="1117702"/>
    <lineage>
        <taxon>Bacteria</taxon>
        <taxon>Pseudomonadati</taxon>
        <taxon>Pseudomonadota</taxon>
        <taxon>Alphaproteobacteria</taxon>
        <taxon>Sphingomonadales</taxon>
        <taxon>Sphingomonadaceae</taxon>
        <taxon>Novosphingobium</taxon>
    </lineage>
</organism>
<evidence type="ECO:0000256" key="3">
    <source>
        <dbReference type="ARBA" id="ARBA00023125"/>
    </source>
</evidence>
<dbReference type="InterPro" id="IPR036390">
    <property type="entry name" value="WH_DNA-bd_sf"/>
</dbReference>
<sequence length="303" mass="32530">MTTIRQLQYLVALADTGSFAEAARVSHVSQPALSQQVKALEERLGVRLLERSTTGAILTPIGRSVVSKARGILGEVRGIEELARSAATGLTGTLRMGTTPTLGPYLLSPIIADLHRAAPGLRLYVREGIPDEQARQVSRGELDVILGPLPIRGDDLEIEPLFREPLDLVAAVDSELVRGPVDPAALAGQVLLSLDTRHHLHRETQGIAEAHGMALSPDYEGTSLDSLHMMAASGLGLTVLPRLYLQSDVGGLAGLAVVDVAGWRAHRSVALAWRRGRSMEAAFRVIAEHVQRSARRMLERGLG</sequence>
<dbReference type="SUPFAM" id="SSF46785">
    <property type="entry name" value="Winged helix' DNA-binding domain"/>
    <property type="match status" value="1"/>
</dbReference>
<dbReference type="InterPro" id="IPR000847">
    <property type="entry name" value="LysR_HTH_N"/>
</dbReference>
<dbReference type="SUPFAM" id="SSF53850">
    <property type="entry name" value="Periplasmic binding protein-like II"/>
    <property type="match status" value="1"/>
</dbReference>
<accession>A0A117UU33</accession>